<feature type="region of interest" description="Disordered" evidence="1">
    <location>
        <begin position="1"/>
        <end position="28"/>
    </location>
</feature>
<dbReference type="Proteomes" id="UP000019024">
    <property type="component" value="Chromosome"/>
</dbReference>
<evidence type="ECO:0000256" key="1">
    <source>
        <dbReference type="SAM" id="MobiDB-lite"/>
    </source>
</evidence>
<dbReference type="RefSeq" id="WP_084568988.1">
    <property type="nucleotide sequence ID" value="NZ_CP007055.1"/>
</dbReference>
<gene>
    <name evidence="3" type="ORF">HALLA_15925</name>
</gene>
<protein>
    <recommendedName>
        <fullName evidence="2">DUF8052 domain-containing protein</fullName>
    </recommendedName>
</protein>
<evidence type="ECO:0000313" key="4">
    <source>
        <dbReference type="Proteomes" id="UP000019024"/>
    </source>
</evidence>
<proteinExistence type="predicted"/>
<feature type="domain" description="DUF8052" evidence="2">
    <location>
        <begin position="41"/>
        <end position="197"/>
    </location>
</feature>
<dbReference type="HOGENOM" id="CLU_1253564_0_0_2"/>
<name>W0JRZ4_9EURY</name>
<dbReference type="eggNOG" id="arCOG04724">
    <property type="taxonomic scope" value="Archaea"/>
</dbReference>
<dbReference type="AlphaFoldDB" id="W0JRZ4"/>
<accession>W0JRZ4</accession>
<reference evidence="3 4" key="1">
    <citation type="submission" date="2014-01" db="EMBL/GenBank/DDBJ databases">
        <authorList>
            <consortium name="DOE Joint Genome Institute"/>
            <person name="Anderson I."/>
            <person name="Huntemann M."/>
            <person name="Han J."/>
            <person name="Chen A."/>
            <person name="Kyrpides N."/>
            <person name="Mavromatis K."/>
            <person name="Markowitz V."/>
            <person name="Palaniappan K."/>
            <person name="Ivanova N."/>
            <person name="Schaumberg A."/>
            <person name="Pati A."/>
            <person name="Liolios K."/>
            <person name="Nordberg H.P."/>
            <person name="Cantor M.N."/>
            <person name="Hua S.X."/>
            <person name="Woyke T."/>
        </authorList>
    </citation>
    <scope>NUCLEOTIDE SEQUENCE [LARGE SCALE GENOMIC DNA]</scope>
    <source>
        <strain evidence="3 4">XH-48</strain>
    </source>
</reference>
<feature type="compositionally biased region" description="Low complexity" evidence="1">
    <location>
        <begin position="1"/>
        <end position="11"/>
    </location>
</feature>
<dbReference type="InterPro" id="IPR058365">
    <property type="entry name" value="DUF8052"/>
</dbReference>
<dbReference type="GeneID" id="25145906"/>
<keyword evidence="4" id="KW-1185">Reference proteome</keyword>
<organism evidence="3 4">
    <name type="scientific">Halostagnicola larsenii XH-48</name>
    <dbReference type="NCBI Taxonomy" id="797299"/>
    <lineage>
        <taxon>Archaea</taxon>
        <taxon>Methanobacteriati</taxon>
        <taxon>Methanobacteriota</taxon>
        <taxon>Stenosarchaea group</taxon>
        <taxon>Halobacteria</taxon>
        <taxon>Halobacteriales</taxon>
        <taxon>Natrialbaceae</taxon>
        <taxon>Halostagnicola</taxon>
    </lineage>
</organism>
<evidence type="ECO:0000259" key="2">
    <source>
        <dbReference type="Pfam" id="PF26226"/>
    </source>
</evidence>
<dbReference type="Pfam" id="PF26226">
    <property type="entry name" value="DUF8052"/>
    <property type="match status" value="1"/>
</dbReference>
<dbReference type="KEGG" id="hlr:HALLA_15925"/>
<sequence length="217" mass="24035">MSPANDSADCLASDDDSETPSAANQPLPPVLEEALPALEDGYLARVARRLVSSYDLESATKAGGVTFDLGGELRVESSKHLFHPSVSYANHHMREYLYADRRPSVSREDLDELVELGHELADRRVEPSSEHKATEFTFVIVAPSIPDDVRSFVRGFKDRTLLKYGLHGHYEIHCCVVAPDRQAVVASDRTEIDEAFAVWRSSEKKRGLLGRLLASLS</sequence>
<evidence type="ECO:0000313" key="3">
    <source>
        <dbReference type="EMBL" id="AHG00067.1"/>
    </source>
</evidence>
<dbReference type="EMBL" id="CP007055">
    <property type="protein sequence ID" value="AHG00067.1"/>
    <property type="molecule type" value="Genomic_DNA"/>
</dbReference>